<dbReference type="Proteomes" id="UP000739538">
    <property type="component" value="Unassembled WGS sequence"/>
</dbReference>
<dbReference type="PANTHER" id="PTHR43318">
    <property type="entry name" value="UDP-N-ACETYLGLUCOSAMINE 4,6-DEHYDRATASE"/>
    <property type="match status" value="1"/>
</dbReference>
<dbReference type="PANTHER" id="PTHR43318:SF1">
    <property type="entry name" value="POLYSACCHARIDE BIOSYNTHESIS PROTEIN EPSC-RELATED"/>
    <property type="match status" value="1"/>
</dbReference>
<evidence type="ECO:0000256" key="2">
    <source>
        <dbReference type="SAM" id="Phobius"/>
    </source>
</evidence>
<dbReference type="AlphaFoldDB" id="A0A956NG46"/>
<proteinExistence type="inferred from homology"/>
<accession>A0A956NG46</accession>
<dbReference type="InterPro" id="IPR051203">
    <property type="entry name" value="Polysaccharide_Synthase-Rel"/>
</dbReference>
<feature type="transmembrane region" description="Helical" evidence="2">
    <location>
        <begin position="104"/>
        <end position="124"/>
    </location>
</feature>
<feature type="non-terminal residue" evidence="4">
    <location>
        <position position="504"/>
    </location>
</feature>
<reference evidence="4" key="2">
    <citation type="journal article" date="2021" name="Microbiome">
        <title>Successional dynamics and alternative stable states in a saline activated sludge microbial community over 9 years.</title>
        <authorList>
            <person name="Wang Y."/>
            <person name="Ye J."/>
            <person name="Ju F."/>
            <person name="Liu L."/>
            <person name="Boyd J.A."/>
            <person name="Deng Y."/>
            <person name="Parks D.H."/>
            <person name="Jiang X."/>
            <person name="Yin X."/>
            <person name="Woodcroft B.J."/>
            <person name="Tyson G.W."/>
            <person name="Hugenholtz P."/>
            <person name="Polz M.F."/>
            <person name="Zhang T."/>
        </authorList>
    </citation>
    <scope>NUCLEOTIDE SEQUENCE</scope>
    <source>
        <strain evidence="4">HKST-UBA02</strain>
    </source>
</reference>
<gene>
    <name evidence="4" type="ORF">KDA27_15615</name>
</gene>
<evidence type="ECO:0000313" key="4">
    <source>
        <dbReference type="EMBL" id="MCA9757233.1"/>
    </source>
</evidence>
<keyword evidence="2" id="KW-1133">Transmembrane helix</keyword>
<organism evidence="4 5">
    <name type="scientific">Eiseniibacteriota bacterium</name>
    <dbReference type="NCBI Taxonomy" id="2212470"/>
    <lineage>
        <taxon>Bacteria</taxon>
        <taxon>Candidatus Eiseniibacteriota</taxon>
    </lineage>
</organism>
<feature type="domain" description="Polysaccharide biosynthesis protein CapD-like" evidence="3">
    <location>
        <begin position="282"/>
        <end position="504"/>
    </location>
</feature>
<dbReference type="SUPFAM" id="SSF51735">
    <property type="entry name" value="NAD(P)-binding Rossmann-fold domains"/>
    <property type="match status" value="2"/>
</dbReference>
<name>A0A956NG46_UNCEI</name>
<dbReference type="Pfam" id="PF02719">
    <property type="entry name" value="Polysacc_synt_2"/>
    <property type="match status" value="1"/>
</dbReference>
<keyword evidence="2" id="KW-0812">Transmembrane</keyword>
<evidence type="ECO:0000313" key="5">
    <source>
        <dbReference type="Proteomes" id="UP000739538"/>
    </source>
</evidence>
<protein>
    <submittedName>
        <fullName evidence="4">Polysaccharide biosynthesis protein</fullName>
    </submittedName>
</protein>
<feature type="transmembrane region" description="Helical" evidence="2">
    <location>
        <begin position="37"/>
        <end position="57"/>
    </location>
</feature>
<sequence>MTRRWKLLTLNLVDAATLALAGLASLALRFDGQIPRIYLDAFGQVAPFYIVAVLLLMNLSGVNRTLWRYAGVPTFLAITRTLFFAFFVVFLVNLIPQQQPFPKSVVILTWVLGTAAILGSRMAWKILRTQPGRRSKTGSRRVLIAGAGDVGATLAMEFQRRNEQDAVPIGFVDDDPAKQGRKVEHLPVLGTTIDIPRLIEDKRINEVLIAAPSAPAGLVRQIVSYCQEAGVTCRTVPSLTDYVHGKGPLGQVREVQIEDLLGRAPVAVDFAGISERIRGRTVLVTGAAGSIGSELCRQLARFGPSRLVAVDHAENRLTYLGLDLTEHHPELEVLYAVGDVKDEFGVDELMRTHKPAFVYHAAAHKHVNLLENAPREAILNNIMGTRNVARAAARNGVETFVLISTDKAVNPTNVMGASKRGCEMVLQSMAIDGKDRDTTFVAVRFGNVLGSEGSVLPIFRRQLSAGGPLTVTHPEARRYFMTIPEASQLVIQAGLLGSSGTVFV</sequence>
<comment type="caution">
    <text evidence="4">The sequence shown here is derived from an EMBL/GenBank/DDBJ whole genome shotgun (WGS) entry which is preliminary data.</text>
</comment>
<dbReference type="EMBL" id="JAGQHS010000089">
    <property type="protein sequence ID" value="MCA9757233.1"/>
    <property type="molecule type" value="Genomic_DNA"/>
</dbReference>
<evidence type="ECO:0000256" key="1">
    <source>
        <dbReference type="ARBA" id="ARBA00007430"/>
    </source>
</evidence>
<dbReference type="InterPro" id="IPR036291">
    <property type="entry name" value="NAD(P)-bd_dom_sf"/>
</dbReference>
<feature type="transmembrane region" description="Helical" evidence="2">
    <location>
        <begin position="69"/>
        <end position="92"/>
    </location>
</feature>
<dbReference type="Pfam" id="PF13727">
    <property type="entry name" value="CoA_binding_3"/>
    <property type="match status" value="1"/>
</dbReference>
<evidence type="ECO:0000259" key="3">
    <source>
        <dbReference type="Pfam" id="PF02719"/>
    </source>
</evidence>
<dbReference type="Gene3D" id="3.40.50.720">
    <property type="entry name" value="NAD(P)-binding Rossmann-like Domain"/>
    <property type="match status" value="2"/>
</dbReference>
<keyword evidence="2" id="KW-0472">Membrane</keyword>
<comment type="similarity">
    <text evidence="1">Belongs to the polysaccharide synthase family.</text>
</comment>
<reference evidence="4" key="1">
    <citation type="submission" date="2020-04" db="EMBL/GenBank/DDBJ databases">
        <authorList>
            <person name="Zhang T."/>
        </authorList>
    </citation>
    <scope>NUCLEOTIDE SEQUENCE</scope>
    <source>
        <strain evidence="4">HKST-UBA02</strain>
    </source>
</reference>
<dbReference type="InterPro" id="IPR003869">
    <property type="entry name" value="Polysac_CapD-like"/>
</dbReference>
<dbReference type="CDD" id="cd05237">
    <property type="entry name" value="UDP_invert_4-6DH_SDR_e"/>
    <property type="match status" value="1"/>
</dbReference>